<name>A0A8H7Y5L3_PSICU</name>
<evidence type="ECO:0000259" key="3">
    <source>
        <dbReference type="Pfam" id="PF20411"/>
    </source>
</evidence>
<keyword evidence="1" id="KW-0175">Coiled coil</keyword>
<sequence>MDEVFWSNVVKRWSEAAENVIALRKELTKVQEERALYRSLLDTYRRSDATPADQRQIERVEPDSVPLNDGIDTTSHVGLMQDAEAGLGRAKEEYKRLQQELAASTEQIKALKQENETISAKHIEETTELKDQINKLTFVNDNLRKSLEKAKTDAAKARAAVVAIHAQPDESKKLSAAYWDLERQVETLKLSVKDYETENHYLRSELSTIQERLHRAEDNSKVLLGSIKKLQGITRHATILRPLSNTSLYSEARRSSGKLSAASGAHSPEPDRDMLPKARAFKQKEVIRPSKSDGDMAKKEIVTHNCPNLPPDREAMLAVFPSVPVPAVVDAHNAFERSFLKKALGEDVQSLFKYLPEGQIDRKAITSSYLCPTLNHHPWCPSNPGQHGFLFVGLGKERDSYNSPVIRNLFVGLPKGPSKTRTFRYLGKYKVTRVKHLSIDEWNSFSPDIKYMYAKLTADKTNDVRPPEDILLAYDKGTLSVPCVQLQFLSFDNHIYSALLAHKNDLREHKK</sequence>
<feature type="coiled-coil region" evidence="1">
    <location>
        <begin position="80"/>
        <end position="198"/>
    </location>
</feature>
<evidence type="ECO:0000256" key="2">
    <source>
        <dbReference type="SAM" id="MobiDB-lite"/>
    </source>
</evidence>
<protein>
    <recommendedName>
        <fullName evidence="3">DUF6697 domain-containing protein</fullName>
    </recommendedName>
</protein>
<dbReference type="EMBL" id="JAFIQS010000001">
    <property type="protein sequence ID" value="KAG5174235.1"/>
    <property type="molecule type" value="Genomic_DNA"/>
</dbReference>
<accession>A0A8H7Y5L3</accession>
<dbReference type="Pfam" id="PF20411">
    <property type="entry name" value="DUF6697"/>
    <property type="match status" value="1"/>
</dbReference>
<reference evidence="4" key="1">
    <citation type="submission" date="2021-02" db="EMBL/GenBank/DDBJ databases">
        <title>Psilocybe cubensis genome.</title>
        <authorList>
            <person name="Mckernan K.J."/>
            <person name="Crawford S."/>
            <person name="Trippe A."/>
            <person name="Kane L.T."/>
            <person name="Mclaughlin S."/>
        </authorList>
    </citation>
    <scope>NUCLEOTIDE SEQUENCE [LARGE SCALE GENOMIC DNA]</scope>
    <source>
        <strain evidence="4">MGC-MH-2018</strain>
    </source>
</reference>
<feature type="region of interest" description="Disordered" evidence="2">
    <location>
        <begin position="254"/>
        <end position="282"/>
    </location>
</feature>
<feature type="domain" description="DUF6697" evidence="3">
    <location>
        <begin position="335"/>
        <end position="501"/>
    </location>
</feature>
<dbReference type="InterPro" id="IPR046520">
    <property type="entry name" value="DUF6697"/>
</dbReference>
<dbReference type="AlphaFoldDB" id="A0A8H7Y5L3"/>
<feature type="compositionally biased region" description="Basic and acidic residues" evidence="2">
    <location>
        <begin position="268"/>
        <end position="282"/>
    </location>
</feature>
<evidence type="ECO:0000256" key="1">
    <source>
        <dbReference type="SAM" id="Coils"/>
    </source>
</evidence>
<gene>
    <name evidence="4" type="ORF">JR316_000893</name>
</gene>
<evidence type="ECO:0000313" key="4">
    <source>
        <dbReference type="EMBL" id="KAG5174235.1"/>
    </source>
</evidence>
<comment type="caution">
    <text evidence="4">The sequence shown here is derived from an EMBL/GenBank/DDBJ whole genome shotgun (WGS) entry which is preliminary data.</text>
</comment>
<proteinExistence type="predicted"/>
<organism evidence="4">
    <name type="scientific">Psilocybe cubensis</name>
    <name type="common">Psychedelic mushroom</name>
    <name type="synonym">Stropharia cubensis</name>
    <dbReference type="NCBI Taxonomy" id="181762"/>
    <lineage>
        <taxon>Eukaryota</taxon>
        <taxon>Fungi</taxon>
        <taxon>Dikarya</taxon>
        <taxon>Basidiomycota</taxon>
        <taxon>Agaricomycotina</taxon>
        <taxon>Agaricomycetes</taxon>
        <taxon>Agaricomycetidae</taxon>
        <taxon>Agaricales</taxon>
        <taxon>Agaricineae</taxon>
        <taxon>Strophariaceae</taxon>
        <taxon>Psilocybe</taxon>
    </lineage>
</organism>
<dbReference type="OrthoDB" id="2757553at2759"/>